<evidence type="ECO:0000313" key="4">
    <source>
        <dbReference type="Proteomes" id="UP001202134"/>
    </source>
</evidence>
<gene>
    <name evidence="3" type="ORF">L2737_05480</name>
</gene>
<evidence type="ECO:0000256" key="1">
    <source>
        <dbReference type="SAM" id="Phobius"/>
    </source>
</evidence>
<dbReference type="EMBL" id="JAKIKU010000002">
    <property type="protein sequence ID" value="MCL1044779.1"/>
    <property type="molecule type" value="Genomic_DNA"/>
</dbReference>
<dbReference type="Pfam" id="PF00085">
    <property type="entry name" value="Thioredoxin"/>
    <property type="match status" value="1"/>
</dbReference>
<dbReference type="PROSITE" id="PS51352">
    <property type="entry name" value="THIOREDOXIN_2"/>
    <property type="match status" value="1"/>
</dbReference>
<evidence type="ECO:0000259" key="2">
    <source>
        <dbReference type="PROSITE" id="PS51352"/>
    </source>
</evidence>
<dbReference type="InterPro" id="IPR050553">
    <property type="entry name" value="Thioredoxin_ResA/DsbE_sf"/>
</dbReference>
<accession>A0ABT0KLX7</accession>
<feature type="domain" description="Thioredoxin" evidence="2">
    <location>
        <begin position="40"/>
        <end position="172"/>
    </location>
</feature>
<reference evidence="3 4" key="1">
    <citation type="submission" date="2022-01" db="EMBL/GenBank/DDBJ databases">
        <title>Whole genome-based taxonomy of the Shewanellaceae.</title>
        <authorList>
            <person name="Martin-Rodriguez A.J."/>
        </authorList>
    </citation>
    <scope>NUCLEOTIDE SEQUENCE [LARGE SCALE GENOMIC DNA]</scope>
    <source>
        <strain evidence="3 4">DSM 24955</strain>
    </source>
</reference>
<dbReference type="Gene3D" id="3.40.30.10">
    <property type="entry name" value="Glutaredoxin"/>
    <property type="match status" value="1"/>
</dbReference>
<dbReference type="RefSeq" id="WP_248955124.1">
    <property type="nucleotide sequence ID" value="NZ_JAKIKU010000002.1"/>
</dbReference>
<dbReference type="PANTHER" id="PTHR42852:SF17">
    <property type="entry name" value="THIOREDOXIN-LIKE PROTEIN HI_1115"/>
    <property type="match status" value="1"/>
</dbReference>
<keyword evidence="1" id="KW-0472">Membrane</keyword>
<proteinExistence type="predicted"/>
<organism evidence="3 4">
    <name type="scientific">Shewanella electrodiphila</name>
    <dbReference type="NCBI Taxonomy" id="934143"/>
    <lineage>
        <taxon>Bacteria</taxon>
        <taxon>Pseudomonadati</taxon>
        <taxon>Pseudomonadota</taxon>
        <taxon>Gammaproteobacteria</taxon>
        <taxon>Alteromonadales</taxon>
        <taxon>Shewanellaceae</taxon>
        <taxon>Shewanella</taxon>
    </lineage>
</organism>
<dbReference type="SUPFAM" id="SSF52833">
    <property type="entry name" value="Thioredoxin-like"/>
    <property type="match status" value="1"/>
</dbReference>
<name>A0ABT0KLX7_9GAMM</name>
<evidence type="ECO:0000313" key="3">
    <source>
        <dbReference type="EMBL" id="MCL1044779.1"/>
    </source>
</evidence>
<dbReference type="InterPro" id="IPR036249">
    <property type="entry name" value="Thioredoxin-like_sf"/>
</dbReference>
<feature type="transmembrane region" description="Helical" evidence="1">
    <location>
        <begin position="15"/>
        <end position="36"/>
    </location>
</feature>
<sequence>MDTATVSWFKKMMGWLKQIMLFLAFSIVVTGLFDIWRGKDIERDNLPDMKAISLNDEMVDVLAMSQDQTVLVYFWASWCPVCNFVSPAVDTLSAYYPTVSVVMNSGTDEKMKQYLQHKDYSFDTINDNEGLLAQDWSIRVTPTIMVFKEGELQYYTTGFTSLPGIWWRMVLA</sequence>
<keyword evidence="1" id="KW-1133">Transmembrane helix</keyword>
<comment type="caution">
    <text evidence="3">The sequence shown here is derived from an EMBL/GenBank/DDBJ whole genome shotgun (WGS) entry which is preliminary data.</text>
</comment>
<keyword evidence="1" id="KW-0812">Transmembrane</keyword>
<dbReference type="CDD" id="cd03011">
    <property type="entry name" value="TlpA_like_ScsD_MtbDsbE"/>
    <property type="match status" value="1"/>
</dbReference>
<protein>
    <submittedName>
        <fullName evidence="3">Protein disulfide oxidoreductase</fullName>
    </submittedName>
</protein>
<dbReference type="PANTHER" id="PTHR42852">
    <property type="entry name" value="THIOL:DISULFIDE INTERCHANGE PROTEIN DSBE"/>
    <property type="match status" value="1"/>
</dbReference>
<dbReference type="Proteomes" id="UP001202134">
    <property type="component" value="Unassembled WGS sequence"/>
</dbReference>
<dbReference type="InterPro" id="IPR013766">
    <property type="entry name" value="Thioredoxin_domain"/>
</dbReference>
<keyword evidence="4" id="KW-1185">Reference proteome</keyword>